<dbReference type="PANTHER" id="PTHR22642:SF2">
    <property type="entry name" value="PROTEIN LONG AFTER FAR-RED 3"/>
    <property type="match status" value="1"/>
</dbReference>
<dbReference type="PANTHER" id="PTHR22642">
    <property type="entry name" value="IMIDAZOLONEPROPIONASE"/>
    <property type="match status" value="1"/>
</dbReference>
<dbReference type="AlphaFoldDB" id="A0A1I2QCU0"/>
<dbReference type="GO" id="GO:0016810">
    <property type="term" value="F:hydrolase activity, acting on carbon-nitrogen (but not peptide) bonds"/>
    <property type="evidence" value="ECO:0007669"/>
    <property type="project" value="InterPro"/>
</dbReference>
<dbReference type="Gene3D" id="2.30.40.10">
    <property type="entry name" value="Urease, subunit C, domain 1"/>
    <property type="match status" value="1"/>
</dbReference>
<dbReference type="SUPFAM" id="SSF51338">
    <property type="entry name" value="Composite domain of metallo-dependent hydrolases"/>
    <property type="match status" value="1"/>
</dbReference>
<name>A0A1I2QCU0_9CORY</name>
<evidence type="ECO:0000313" key="3">
    <source>
        <dbReference type="Proteomes" id="UP000199065"/>
    </source>
</evidence>
<dbReference type="RefSeq" id="WP_092283922.1">
    <property type="nucleotide sequence ID" value="NZ_FOPJ01000002.1"/>
</dbReference>
<gene>
    <name evidence="2" type="ORF">SAMN05660282_00404</name>
</gene>
<accession>A0A1I2QCU0</accession>
<dbReference type="CDD" id="cd01300">
    <property type="entry name" value="YtcJ_like"/>
    <property type="match status" value="1"/>
</dbReference>
<evidence type="ECO:0000259" key="1">
    <source>
        <dbReference type="Pfam" id="PF07969"/>
    </source>
</evidence>
<dbReference type="EMBL" id="FOPJ01000002">
    <property type="protein sequence ID" value="SFG26325.1"/>
    <property type="molecule type" value="Genomic_DNA"/>
</dbReference>
<dbReference type="SUPFAM" id="SSF51556">
    <property type="entry name" value="Metallo-dependent hydrolases"/>
    <property type="match status" value="1"/>
</dbReference>
<sequence>MAATTIFLNARRIHTMDDQHPNAEAIALENNKILAVGTRAEIEALADENTEVVDLSGKVLLPGFVEAHGHPTSEMAFIGPDSIDIRAAIRHSAEGVLAALREGVAEAEASGDPDAWVTAFGWDPLLLPDLPEISGAFLTELSPTVPLSVMHYSAHKSWANDAALKRLGINKATANPGASEYIRDDQGNPTGEALEIPASMILMGPAMEVTEDRFDEFLDHELNRISKVGVTTTGDLAFHPDNYAMMEKYVGAGKAIVRMRAYEMSGLRENVPPVEEAQAAACDPEIFRQVGMKVWTDGSPWVGNIETSFGYEDSEATRSIGIEPGHKGCSNYTRDQLSSICREHFANGWQMACHVHGDIAVDMVLDVFEEIQEEFGRTDGRLRMEHCGTITPDQVRRAHKLGVAISFFVAHIQYYGDVLLELFGERANLWTPAGTAEEVGMPFSLHNDPPVTPEFPLGNIEAAVTRRAPSGKILGPEQRTSRMAALRAETIDAAWQIFSEHEVGSLSPGKFADLVILADDPLEVPEDEISKIQVLETWLGGKPVYRS</sequence>
<dbReference type="InterPro" id="IPR013108">
    <property type="entry name" value="Amidohydro_3"/>
</dbReference>
<dbReference type="Gene3D" id="3.20.20.140">
    <property type="entry name" value="Metal-dependent hydrolases"/>
    <property type="match status" value="1"/>
</dbReference>
<dbReference type="Pfam" id="PF07969">
    <property type="entry name" value="Amidohydro_3"/>
    <property type="match status" value="1"/>
</dbReference>
<feature type="domain" description="Amidohydrolase 3" evidence="1">
    <location>
        <begin position="51"/>
        <end position="545"/>
    </location>
</feature>
<dbReference type="Gene3D" id="3.10.310.70">
    <property type="match status" value="1"/>
</dbReference>
<dbReference type="Proteomes" id="UP000199065">
    <property type="component" value="Unassembled WGS sequence"/>
</dbReference>
<evidence type="ECO:0000313" key="2">
    <source>
        <dbReference type="EMBL" id="SFG26325.1"/>
    </source>
</evidence>
<keyword evidence="3" id="KW-1185">Reference proteome</keyword>
<dbReference type="InterPro" id="IPR033932">
    <property type="entry name" value="YtcJ-like"/>
</dbReference>
<dbReference type="InterPro" id="IPR011059">
    <property type="entry name" value="Metal-dep_hydrolase_composite"/>
</dbReference>
<dbReference type="STRING" id="185761.SAMN05660282_00404"/>
<protein>
    <recommendedName>
        <fullName evidence="1">Amidohydrolase 3 domain-containing protein</fullName>
    </recommendedName>
</protein>
<organism evidence="2 3">
    <name type="scientific">Corynebacterium spheniscorum</name>
    <dbReference type="NCBI Taxonomy" id="185761"/>
    <lineage>
        <taxon>Bacteria</taxon>
        <taxon>Bacillati</taxon>
        <taxon>Actinomycetota</taxon>
        <taxon>Actinomycetes</taxon>
        <taxon>Mycobacteriales</taxon>
        <taxon>Corynebacteriaceae</taxon>
        <taxon>Corynebacterium</taxon>
    </lineage>
</organism>
<dbReference type="OrthoDB" id="3173428at2"/>
<proteinExistence type="predicted"/>
<reference evidence="2 3" key="1">
    <citation type="submission" date="2016-10" db="EMBL/GenBank/DDBJ databases">
        <authorList>
            <person name="de Groot N.N."/>
        </authorList>
    </citation>
    <scope>NUCLEOTIDE SEQUENCE [LARGE SCALE GENOMIC DNA]</scope>
    <source>
        <strain>J11</strain>
        <strain evidence="3">PG 39</strain>
    </source>
</reference>
<dbReference type="InterPro" id="IPR032466">
    <property type="entry name" value="Metal_Hydrolase"/>
</dbReference>